<feature type="signal peptide" evidence="1">
    <location>
        <begin position="1"/>
        <end position="26"/>
    </location>
</feature>
<feature type="chain" id="PRO_5040205526" evidence="1">
    <location>
        <begin position="27"/>
        <end position="351"/>
    </location>
</feature>
<dbReference type="PANTHER" id="PTHR13071">
    <property type="entry name" value="MITOCHONDRIAL 28S RIBOSOMAL PROTEIN S22"/>
    <property type="match status" value="1"/>
</dbReference>
<gene>
    <name evidence="2" type="ORF">HOLleu_38477</name>
</gene>
<dbReference type="OrthoDB" id="10052321at2759"/>
<keyword evidence="3" id="KW-1185">Reference proteome</keyword>
<dbReference type="Pfam" id="PF10245">
    <property type="entry name" value="MRP-S22"/>
    <property type="match status" value="1"/>
</dbReference>
<evidence type="ECO:0000313" key="2">
    <source>
        <dbReference type="EMBL" id="KAJ8021312.1"/>
    </source>
</evidence>
<dbReference type="GO" id="GO:0003735">
    <property type="term" value="F:structural constituent of ribosome"/>
    <property type="evidence" value="ECO:0007669"/>
    <property type="project" value="TreeGrafter"/>
</dbReference>
<name>A0A9Q0YJB0_HOLLE</name>
<dbReference type="GO" id="GO:0005763">
    <property type="term" value="C:mitochondrial small ribosomal subunit"/>
    <property type="evidence" value="ECO:0007669"/>
    <property type="project" value="TreeGrafter"/>
</dbReference>
<keyword evidence="1" id="KW-0732">Signal</keyword>
<keyword evidence="2" id="KW-0687">Ribonucleoprotein</keyword>
<evidence type="ECO:0000256" key="1">
    <source>
        <dbReference type="SAM" id="SignalP"/>
    </source>
</evidence>
<proteinExistence type="predicted"/>
<dbReference type="Proteomes" id="UP001152320">
    <property type="component" value="Chromosome 21"/>
</dbReference>
<keyword evidence="2" id="KW-0689">Ribosomal protein</keyword>
<protein>
    <submittedName>
        <fullName evidence="2">28S ribosomal protein S22, mitochondrial</fullName>
    </submittedName>
</protein>
<comment type="caution">
    <text evidence="2">The sequence shown here is derived from an EMBL/GenBank/DDBJ whole genome shotgun (WGS) entry which is preliminary data.</text>
</comment>
<dbReference type="PANTHER" id="PTHR13071:SF4">
    <property type="entry name" value="SMALL RIBOSOMAL SUBUNIT PROTEIN MS22"/>
    <property type="match status" value="1"/>
</dbReference>
<dbReference type="EMBL" id="JAIZAY010000021">
    <property type="protein sequence ID" value="KAJ8021312.1"/>
    <property type="molecule type" value="Genomic_DNA"/>
</dbReference>
<accession>A0A9Q0YJB0</accession>
<sequence>MLQSITFHKMALSMRLFFLARPLVCCKSVGTLRVVNGFRPFPFTSRTLSGQENSQNDVLLFRSKEVQTILKKITGLNLEKVFKPQKKRLQPPKYVLVSDKKLKELTENATKDAEEQLQMPPVLEERQEITEVLSEDYTLAGLEKSKIVFTDISYGLSERERLIVVREPDGILRKATWEERDRISQIYFPRPHREIEPPPLFDDENLENVLKQERHEFLLDATCVQFEPDSADFIRVHRRVYEYIVKNEQYDMLRSTRHFGGMAFYLTRTKSIDGLLCDMMQRNLFDDAVDLVCLYHLLHPTSPSAAESKSKQLKGIELLKVYIESEASQKGKLELLLQQHEMTSETDEVKQ</sequence>
<organism evidence="2 3">
    <name type="scientific">Holothuria leucospilota</name>
    <name type="common">Black long sea cucumber</name>
    <name type="synonym">Mertensiothuria leucospilota</name>
    <dbReference type="NCBI Taxonomy" id="206669"/>
    <lineage>
        <taxon>Eukaryota</taxon>
        <taxon>Metazoa</taxon>
        <taxon>Echinodermata</taxon>
        <taxon>Eleutherozoa</taxon>
        <taxon>Echinozoa</taxon>
        <taxon>Holothuroidea</taxon>
        <taxon>Aspidochirotacea</taxon>
        <taxon>Aspidochirotida</taxon>
        <taxon>Holothuriidae</taxon>
        <taxon>Holothuria</taxon>
    </lineage>
</organism>
<dbReference type="InterPro" id="IPR019374">
    <property type="entry name" value="Ribosomal_mS22"/>
</dbReference>
<evidence type="ECO:0000313" key="3">
    <source>
        <dbReference type="Proteomes" id="UP001152320"/>
    </source>
</evidence>
<reference evidence="2" key="1">
    <citation type="submission" date="2021-10" db="EMBL/GenBank/DDBJ databases">
        <title>Tropical sea cucumber genome reveals ecological adaptation and Cuvierian tubules defense mechanism.</title>
        <authorList>
            <person name="Chen T."/>
        </authorList>
    </citation>
    <scope>NUCLEOTIDE SEQUENCE</scope>
    <source>
        <strain evidence="2">Nanhai2018</strain>
        <tissue evidence="2">Muscle</tissue>
    </source>
</reference>
<dbReference type="AlphaFoldDB" id="A0A9Q0YJB0"/>